<protein>
    <recommendedName>
        <fullName evidence="5">FAD/NAD(P)-binding domain-containing protein</fullName>
    </recommendedName>
</protein>
<proteinExistence type="inferred from homology"/>
<comment type="similarity">
    <text evidence="1">Belongs to the class-II pyridine nucleotide-disulfide oxidoreductase family.</text>
</comment>
<accession>A0ABP0BZ75</accession>
<evidence type="ECO:0000256" key="1">
    <source>
        <dbReference type="ARBA" id="ARBA00009333"/>
    </source>
</evidence>
<organism evidence="6 7">
    <name type="scientific">Sporothrix eucalyptigena</name>
    <dbReference type="NCBI Taxonomy" id="1812306"/>
    <lineage>
        <taxon>Eukaryota</taxon>
        <taxon>Fungi</taxon>
        <taxon>Dikarya</taxon>
        <taxon>Ascomycota</taxon>
        <taxon>Pezizomycotina</taxon>
        <taxon>Sordariomycetes</taxon>
        <taxon>Sordariomycetidae</taxon>
        <taxon>Ophiostomatales</taxon>
        <taxon>Ophiostomataceae</taxon>
        <taxon>Sporothrix</taxon>
    </lineage>
</organism>
<dbReference type="PRINTS" id="PR00368">
    <property type="entry name" value="FADPNR"/>
</dbReference>
<evidence type="ECO:0000256" key="3">
    <source>
        <dbReference type="ARBA" id="ARBA00023002"/>
    </source>
</evidence>
<reference evidence="6 7" key="1">
    <citation type="submission" date="2024-01" db="EMBL/GenBank/DDBJ databases">
        <authorList>
            <person name="Allen C."/>
            <person name="Tagirdzhanova G."/>
        </authorList>
    </citation>
    <scope>NUCLEOTIDE SEQUENCE [LARGE SCALE GENOMIC DNA]</scope>
</reference>
<keyword evidence="2" id="KW-0285">Flavoprotein</keyword>
<evidence type="ECO:0000313" key="6">
    <source>
        <dbReference type="EMBL" id="CAK7224331.1"/>
    </source>
</evidence>
<keyword evidence="4" id="KW-0472">Membrane</keyword>
<dbReference type="PRINTS" id="PR00469">
    <property type="entry name" value="PNDRDTASEII"/>
</dbReference>
<feature type="transmembrane region" description="Helical" evidence="4">
    <location>
        <begin position="12"/>
        <end position="31"/>
    </location>
</feature>
<evidence type="ECO:0000313" key="7">
    <source>
        <dbReference type="Proteomes" id="UP001642482"/>
    </source>
</evidence>
<dbReference type="Proteomes" id="UP001642482">
    <property type="component" value="Unassembled WGS sequence"/>
</dbReference>
<keyword evidence="4" id="KW-1133">Transmembrane helix</keyword>
<sequence length="318" mass="33837">MSIPLTANLTSANILIVGAGPAGIAAALTLARQQRSSVLFGDGVYRNGRAEQHQHGHSAHGAPSNFSQAARNNILANYDQFVTFYDTTVTRVDRLASGFVATDIHGIQYHGRKLILASGVEDIPLPIDGYTACFGRVIFHCLLCQGYDQRGGATAGVLAMDAFARVAVALHVARQAASLVTQAVTVYTNGDTRLADEVRQGVGDSPVFFADSRVIRRFVFLGDQDQAHGGGIRIEFVDGSVADESFLAHAPETRPRGNFIEQLSLATTVHGDIYVELPHYRTSVPDVFAAGDNCARMKSVAHAMLSGNVAGMGAAQDP</sequence>
<evidence type="ECO:0000259" key="5">
    <source>
        <dbReference type="Pfam" id="PF07992"/>
    </source>
</evidence>
<gene>
    <name evidence="6" type="ORF">SEUCBS140593_005538</name>
</gene>
<feature type="domain" description="FAD/NAD(P)-binding" evidence="5">
    <location>
        <begin position="13"/>
        <end position="138"/>
    </location>
</feature>
<evidence type="ECO:0000256" key="2">
    <source>
        <dbReference type="ARBA" id="ARBA00022630"/>
    </source>
</evidence>
<dbReference type="InterPro" id="IPR023753">
    <property type="entry name" value="FAD/NAD-binding_dom"/>
</dbReference>
<keyword evidence="3" id="KW-0560">Oxidoreductase</keyword>
<comment type="caution">
    <text evidence="6">The sequence shown here is derived from an EMBL/GenBank/DDBJ whole genome shotgun (WGS) entry which is preliminary data.</text>
</comment>
<dbReference type="InterPro" id="IPR036188">
    <property type="entry name" value="FAD/NAD-bd_sf"/>
</dbReference>
<keyword evidence="7" id="KW-1185">Reference proteome</keyword>
<dbReference type="Gene3D" id="3.50.50.60">
    <property type="entry name" value="FAD/NAD(P)-binding domain"/>
    <property type="match status" value="2"/>
</dbReference>
<dbReference type="PANTHER" id="PTHR48105">
    <property type="entry name" value="THIOREDOXIN REDUCTASE 1-RELATED-RELATED"/>
    <property type="match status" value="1"/>
</dbReference>
<name>A0ABP0BZ75_9PEZI</name>
<dbReference type="SUPFAM" id="SSF51905">
    <property type="entry name" value="FAD/NAD(P)-binding domain"/>
    <property type="match status" value="1"/>
</dbReference>
<dbReference type="EMBL" id="CAWUHD010000054">
    <property type="protein sequence ID" value="CAK7224331.1"/>
    <property type="molecule type" value="Genomic_DNA"/>
</dbReference>
<dbReference type="Pfam" id="PF07992">
    <property type="entry name" value="Pyr_redox_2"/>
    <property type="match status" value="1"/>
</dbReference>
<dbReference type="InterPro" id="IPR050097">
    <property type="entry name" value="Ferredoxin-NADP_redctase_2"/>
</dbReference>
<evidence type="ECO:0000256" key="4">
    <source>
        <dbReference type="SAM" id="Phobius"/>
    </source>
</evidence>
<keyword evidence="4" id="KW-0812">Transmembrane</keyword>